<accession>A0A2L2T0J6</accession>
<keyword evidence="3" id="KW-1185">Reference proteome</keyword>
<feature type="region of interest" description="Disordered" evidence="1">
    <location>
        <begin position="401"/>
        <end position="441"/>
    </location>
</feature>
<organism evidence="2 3">
    <name type="scientific">Fusarium venenatum</name>
    <dbReference type="NCBI Taxonomy" id="56646"/>
    <lineage>
        <taxon>Eukaryota</taxon>
        <taxon>Fungi</taxon>
        <taxon>Dikarya</taxon>
        <taxon>Ascomycota</taxon>
        <taxon>Pezizomycotina</taxon>
        <taxon>Sordariomycetes</taxon>
        <taxon>Hypocreomycetidae</taxon>
        <taxon>Hypocreales</taxon>
        <taxon>Nectriaceae</taxon>
        <taxon>Fusarium</taxon>
    </lineage>
</organism>
<sequence>MVLHVTPRGSPVEEPSWSYNYPIARASESSSGLSNYSPIKSSKGSSGDSSYVTAVTSHNGSPIKSQTQYPYQSPTDSIESLYENTFVDPNNLKDADHTSIDARLNRVFDQFNQGQLREAQIMAKELLFCYPAMEFHHRASLHAMLGVYPFGLSHAEKACAIYGLLAMRNHEMRDAYENARESFAKAQKIDALWEAQEKKMEKRGTYTEDQIRHKRYELFYYSVFKHNRKEEFNGLVDAVSQPSSKSPSSSKSASQRITSDSSGSKDKSAKTDLVPSIEHKRQMLIKRLNLQDSVSKGIQEQRIAKYEPENKVQRKTSTQKMNSGSKGKSVQPDPVRMTAEDAQEPTPKARMIKKPEAFYCYALKHQTCTLDVDDVERQHALGTEKCTVNGTATAPAEASISISMVSEPSSTLSSGGTEETDGQTKDVDAKDDDEQSGTDRWTDISTLANMLYRTQLKENSHVATNGTALKGSGQKVVPAWDPYRRGDPSRGIYF</sequence>
<feature type="region of interest" description="Disordered" evidence="1">
    <location>
        <begin position="238"/>
        <end position="277"/>
    </location>
</feature>
<dbReference type="Proteomes" id="UP000245910">
    <property type="component" value="Chromosome IIII"/>
</dbReference>
<reference evidence="3" key="1">
    <citation type="submission" date="2014-10" db="EMBL/GenBank/DDBJ databases">
        <authorList>
            <person name="King R."/>
        </authorList>
    </citation>
    <scope>NUCLEOTIDE SEQUENCE [LARGE SCALE GENOMIC DNA]</scope>
    <source>
        <strain evidence="3">A3/5</strain>
    </source>
</reference>
<feature type="compositionally biased region" description="Low complexity" evidence="1">
    <location>
        <begin position="34"/>
        <end position="51"/>
    </location>
</feature>
<feature type="compositionally biased region" description="Polar residues" evidence="1">
    <location>
        <begin position="315"/>
        <end position="328"/>
    </location>
</feature>
<name>A0A2L2T0J6_9HYPO</name>
<feature type="compositionally biased region" description="Polar residues" evidence="1">
    <location>
        <begin position="52"/>
        <end position="70"/>
    </location>
</feature>
<feature type="compositionally biased region" description="Low complexity" evidence="1">
    <location>
        <begin position="240"/>
        <end position="262"/>
    </location>
</feature>
<feature type="region of interest" description="Disordered" evidence="1">
    <location>
        <begin position="27"/>
        <end position="70"/>
    </location>
</feature>
<dbReference type="AlphaFoldDB" id="A0A2L2T0J6"/>
<proteinExistence type="predicted"/>
<dbReference type="OrthoDB" id="5106966at2759"/>
<protein>
    <submittedName>
        <fullName evidence="2">Uncharacterized protein</fullName>
    </submittedName>
</protein>
<feature type="region of interest" description="Disordered" evidence="1">
    <location>
        <begin position="301"/>
        <end position="347"/>
    </location>
</feature>
<feature type="compositionally biased region" description="Basic and acidic residues" evidence="1">
    <location>
        <begin position="302"/>
        <end position="312"/>
    </location>
</feature>
<feature type="compositionally biased region" description="Low complexity" evidence="1">
    <location>
        <begin position="401"/>
        <end position="417"/>
    </location>
</feature>
<evidence type="ECO:0000256" key="1">
    <source>
        <dbReference type="SAM" id="MobiDB-lite"/>
    </source>
</evidence>
<evidence type="ECO:0000313" key="3">
    <source>
        <dbReference type="Proteomes" id="UP000245910"/>
    </source>
</evidence>
<evidence type="ECO:0000313" key="2">
    <source>
        <dbReference type="EMBL" id="CEI38549.1"/>
    </source>
</evidence>
<dbReference type="EMBL" id="LN649232">
    <property type="protein sequence ID" value="CEI38549.1"/>
    <property type="molecule type" value="Genomic_DNA"/>
</dbReference>